<gene>
    <name evidence="11" type="ORF">PENSOL_c031G05240</name>
</gene>
<comment type="subcellular location">
    <subcellularLocation>
        <location evidence="1">Membrane</location>
    </subcellularLocation>
</comment>
<feature type="domain" description="Xylanolytic transcriptional activator regulatory" evidence="10">
    <location>
        <begin position="697"/>
        <end position="775"/>
    </location>
</feature>
<keyword evidence="5" id="KW-0274">FAD</keyword>
<dbReference type="PANTHER" id="PTHR47356:SF2">
    <property type="entry name" value="FAD-BINDING DOMAIN-CONTAINING PROTEIN-RELATED"/>
    <property type="match status" value="1"/>
</dbReference>
<dbReference type="GO" id="GO:0006351">
    <property type="term" value="P:DNA-templated transcription"/>
    <property type="evidence" value="ECO:0007669"/>
    <property type="project" value="InterPro"/>
</dbReference>
<dbReference type="InterPro" id="IPR050562">
    <property type="entry name" value="FAD_mOase_fung"/>
</dbReference>
<protein>
    <recommendedName>
        <fullName evidence="10">Xylanolytic transcriptional activator regulatory domain-containing protein</fullName>
    </recommendedName>
</protein>
<dbReference type="GO" id="GO:0004497">
    <property type="term" value="F:monooxygenase activity"/>
    <property type="evidence" value="ECO:0007669"/>
    <property type="project" value="InterPro"/>
</dbReference>
<dbReference type="GO" id="GO:0071949">
    <property type="term" value="F:FAD binding"/>
    <property type="evidence" value="ECO:0007669"/>
    <property type="project" value="InterPro"/>
</dbReference>
<keyword evidence="9" id="KW-0539">Nucleus</keyword>
<dbReference type="EMBL" id="MDYO01000031">
    <property type="protein sequence ID" value="OQD93653.1"/>
    <property type="molecule type" value="Genomic_DNA"/>
</dbReference>
<evidence type="ECO:0000256" key="5">
    <source>
        <dbReference type="ARBA" id="ARBA00022827"/>
    </source>
</evidence>
<keyword evidence="7" id="KW-0560">Oxidoreductase</keyword>
<evidence type="ECO:0000256" key="7">
    <source>
        <dbReference type="ARBA" id="ARBA00023002"/>
    </source>
</evidence>
<evidence type="ECO:0000256" key="6">
    <source>
        <dbReference type="ARBA" id="ARBA00022989"/>
    </source>
</evidence>
<dbReference type="CDD" id="cd12148">
    <property type="entry name" value="fungal_TF_MHR"/>
    <property type="match status" value="1"/>
</dbReference>
<organism evidence="11 12">
    <name type="scientific">Penicillium solitum</name>
    <dbReference type="NCBI Taxonomy" id="60172"/>
    <lineage>
        <taxon>Eukaryota</taxon>
        <taxon>Fungi</taxon>
        <taxon>Dikarya</taxon>
        <taxon>Ascomycota</taxon>
        <taxon>Pezizomycotina</taxon>
        <taxon>Eurotiomycetes</taxon>
        <taxon>Eurotiomycetidae</taxon>
        <taxon>Eurotiales</taxon>
        <taxon>Aspergillaceae</taxon>
        <taxon>Penicillium</taxon>
    </lineage>
</organism>
<evidence type="ECO:0000259" key="10">
    <source>
        <dbReference type="SMART" id="SM00906"/>
    </source>
</evidence>
<dbReference type="GO" id="GO:0003677">
    <property type="term" value="F:DNA binding"/>
    <property type="evidence" value="ECO:0007669"/>
    <property type="project" value="InterPro"/>
</dbReference>
<dbReference type="Pfam" id="PF01494">
    <property type="entry name" value="FAD_binding_3"/>
    <property type="match status" value="1"/>
</dbReference>
<evidence type="ECO:0000256" key="2">
    <source>
        <dbReference type="ARBA" id="ARBA00007992"/>
    </source>
</evidence>
<proteinExistence type="inferred from homology"/>
<dbReference type="SUPFAM" id="SSF51905">
    <property type="entry name" value="FAD/NAD(P)-binding domain"/>
    <property type="match status" value="1"/>
</dbReference>
<keyword evidence="8" id="KW-0472">Membrane</keyword>
<dbReference type="InterPro" id="IPR036188">
    <property type="entry name" value="FAD/NAD-bd_sf"/>
</dbReference>
<accession>A0A1V6QWW7</accession>
<comment type="caution">
    <text evidence="11">The sequence shown here is derived from an EMBL/GenBank/DDBJ whole genome shotgun (WGS) entry which is preliminary data.</text>
</comment>
<evidence type="ECO:0000313" key="12">
    <source>
        <dbReference type="Proteomes" id="UP000191612"/>
    </source>
</evidence>
<keyword evidence="12" id="KW-1185">Reference proteome</keyword>
<reference evidence="12" key="1">
    <citation type="journal article" date="2017" name="Nat. Microbiol.">
        <title>Global analysis of biosynthetic gene clusters reveals vast potential of secondary metabolite production in Penicillium species.</title>
        <authorList>
            <person name="Nielsen J.C."/>
            <person name="Grijseels S."/>
            <person name="Prigent S."/>
            <person name="Ji B."/>
            <person name="Dainat J."/>
            <person name="Nielsen K.F."/>
            <person name="Frisvad J.C."/>
            <person name="Workman M."/>
            <person name="Nielsen J."/>
        </authorList>
    </citation>
    <scope>NUCLEOTIDE SEQUENCE [LARGE SCALE GENOMIC DNA]</scope>
    <source>
        <strain evidence="12">IBT 29525</strain>
    </source>
</reference>
<dbReference type="Pfam" id="PF04082">
    <property type="entry name" value="Fungal_trans"/>
    <property type="match status" value="1"/>
</dbReference>
<keyword evidence="3" id="KW-0285">Flavoprotein</keyword>
<evidence type="ECO:0000256" key="8">
    <source>
        <dbReference type="ARBA" id="ARBA00023136"/>
    </source>
</evidence>
<evidence type="ECO:0000256" key="9">
    <source>
        <dbReference type="ARBA" id="ARBA00023242"/>
    </source>
</evidence>
<evidence type="ECO:0000256" key="4">
    <source>
        <dbReference type="ARBA" id="ARBA00022692"/>
    </source>
</evidence>
<keyword evidence="4" id="KW-0812">Transmembrane</keyword>
<name>A0A1V6QWW7_9EURO</name>
<comment type="similarity">
    <text evidence="2">Belongs to the paxM FAD-dependent monooxygenase family.</text>
</comment>
<dbReference type="Proteomes" id="UP000191612">
    <property type="component" value="Unassembled WGS sequence"/>
</dbReference>
<dbReference type="GO" id="GO:0008270">
    <property type="term" value="F:zinc ion binding"/>
    <property type="evidence" value="ECO:0007669"/>
    <property type="project" value="InterPro"/>
</dbReference>
<dbReference type="AlphaFoldDB" id="A0A1V6QWW7"/>
<dbReference type="STRING" id="60172.A0A1V6QWW7"/>
<evidence type="ECO:0000256" key="3">
    <source>
        <dbReference type="ARBA" id="ARBA00022630"/>
    </source>
</evidence>
<dbReference type="InterPro" id="IPR002938">
    <property type="entry name" value="FAD-bd"/>
</dbReference>
<dbReference type="PRINTS" id="PR00420">
    <property type="entry name" value="RNGMNOXGNASE"/>
</dbReference>
<sequence>MSSSSTPFKAIIIGGGPIGLAAAHALHLAGIDFVVLERRPAIFEDRGASLIVHPHTFRVLHQFGILDDLLPRGAELNHHLSFTADGNVFNEGSRYALLSENHGHGPVAFHRAELIEIMYNGLPGNAKEKVLTNKKLTGITTTQDGVTATCTDGSIFSGSIIIGADGVYSKTRQIMRDLALKENPTRSWDLQHPYTAAYQLLYGSFPSPSTAGQGYDIQSKEKAVMYFSGPDRGWFFLYKKLPRPTSERTNYTDKDVEALAAEFAEFPLTRTVKVKDVWPQMLGAGLTNLDEGIVKHWSLGRIVLVGDACHKMTTHLGLGFNHGIQDVVVLCNSLRKALLAVPGSAPDADTLTGLFEKYQAVRMSSVCSLQGDVLKSGLETRMHAWHNICYYLLSRYLMVPKIVEDLFMKFVMAPEFRKGQVLDYVAKEERMRGKEVKSLGIEVIEIVTGFVQSSILHRGLHAPEGSVYLPIKGTIADIKYQGNANGMSAGAYAASIVEKLMRLRVSPEIWEGGMARFLRFVVTFLPLRLLNLLLYREFKLDLVKESIGKRTSSLPTSAHPVFHEQSIRGASSLDASSSPSCASYLSFPSTQEEYLVESFFDIARDANPIFSKERFIRRYRNSLCNQDLISTLAIITAKLTQFSAYDDGPNLDAGLDSLLSSSLLEDDLIGDTPSLDQFRKAYVLAFYEFHQFPGHQSWLRIGRVTRMAYRIGLDRLDRIRVLFSNWSTVSDEDIQEWRALWWCIYRLDTYSNLASGTPYLIDDTVINTFFILGQTRSAFNGILLPTNSDGLSELLSAITSDPGTLLNNIHNITISTMRQVGLVVRMHMLRWQDGIVDNVANVERQLTTLRLALPPGWLNPRRNAFANETPIDHHERLITVFHLRMAQLLLSVVDCSHKGADDWLSSWQRVLEACQDIAALAGQWDSAFCLAVDPAITFTIFTTLIFFDLHRKSATALDDRLRSSINHDITVLHLQLKHFGNLWTQARLLTLSFESFSETLSGPLSYNHIALILSCFEAPLHPRWLHFLASAKPLLDSLPKITNETRNKLNNFIGSHVTGLDLPIAHRAHSPTQPTLGPTFGLIGGLWARDEAHRAHSGP</sequence>
<evidence type="ECO:0000256" key="1">
    <source>
        <dbReference type="ARBA" id="ARBA00004370"/>
    </source>
</evidence>
<dbReference type="SMART" id="SM00906">
    <property type="entry name" value="Fungal_trans"/>
    <property type="match status" value="1"/>
</dbReference>
<keyword evidence="6" id="KW-1133">Transmembrane helix</keyword>
<dbReference type="InterPro" id="IPR007219">
    <property type="entry name" value="XnlR_reg_dom"/>
</dbReference>
<dbReference type="PANTHER" id="PTHR47356">
    <property type="entry name" value="FAD-DEPENDENT MONOOXYGENASE ASQG-RELATED"/>
    <property type="match status" value="1"/>
</dbReference>
<dbReference type="Gene3D" id="3.50.50.60">
    <property type="entry name" value="FAD/NAD(P)-binding domain"/>
    <property type="match status" value="1"/>
</dbReference>
<evidence type="ECO:0000313" key="11">
    <source>
        <dbReference type="EMBL" id="OQD93653.1"/>
    </source>
</evidence>
<dbReference type="GO" id="GO:0016020">
    <property type="term" value="C:membrane"/>
    <property type="evidence" value="ECO:0007669"/>
    <property type="project" value="UniProtKB-SubCell"/>
</dbReference>